<sequence>MSSKRNKTDIVKKFLVKAAHNKLLGDSLERCDDERVNIKKSIHDKQCIKKGRSSQLVFICNSKKVYKGPKRKNINVFQLKVVKTDGVYIAKLTNNDLNLLIQSVFQDTLFSSHQLEKYNSICDVNTKLVDFNYREGLTANSTYSLVSKSVDGVPIFDKTKTKVSKTLEDYVKDNISYFKDKMDEYKKKFIPAMKQYIEQLFSTLDFLYQTIQFHHCDPKAGQLLLKDKRSLMLSDFDKATFTLNVDNTPVRFTNRYNFEVLISLANIPTQMRIDKLPRKNCHFEKLCFLGSILLSFEDTTYKPLYDLLLEELNKDNIIEYNKEDKIGESAHIYLPGDNNIHIEYEKIKDNIGKPDRLRNTADLIGISSEVIFNAKEELYSEISIPNIETSMLPRSKSDPYIRSHRSSTRKKSLGRSKSFDQFPSNTKKTHRFWPFNRTHRRTRRSPQRHTRRSPRTPRTPRHSSHSPRTSHRSPRTSHHSSRNKYKSHGSYSHRPYR</sequence>
<name>A0A5J6VLD5_9VIRU</name>
<feature type="region of interest" description="Disordered" evidence="1">
    <location>
        <begin position="390"/>
        <end position="497"/>
    </location>
</feature>
<dbReference type="InterPro" id="IPR011009">
    <property type="entry name" value="Kinase-like_dom_sf"/>
</dbReference>
<evidence type="ECO:0000313" key="2">
    <source>
        <dbReference type="EMBL" id="QFG74773.1"/>
    </source>
</evidence>
<reference evidence="2" key="1">
    <citation type="journal article" date="2019" name="Philos. Trans. R. Soc. Lond., B, Biol. Sci.">
        <title>Targeted metagenomic recovery of four divergent viruses reveals shared and distinctive characteristics of giant viruses of marine eukaryotes.</title>
        <authorList>
            <person name="Needham D.M."/>
            <person name="Poirier C."/>
            <person name="Hehenberger E."/>
            <person name="Jimenez V."/>
            <person name="Swalwell J.E."/>
            <person name="Santoro A.E."/>
            <person name="Worden A.Z."/>
        </authorList>
    </citation>
    <scope>NUCLEOTIDE SEQUENCE</scope>
    <source>
        <strain evidence="2">OPacV-421</strain>
    </source>
</reference>
<feature type="compositionally biased region" description="Basic residues" evidence="1">
    <location>
        <begin position="427"/>
        <end position="487"/>
    </location>
</feature>
<dbReference type="EMBL" id="MN448291">
    <property type="protein sequence ID" value="QFG74773.1"/>
    <property type="molecule type" value="Genomic_DNA"/>
</dbReference>
<protein>
    <recommendedName>
        <fullName evidence="3">Protein kinase domain-containing protein</fullName>
    </recommendedName>
</protein>
<dbReference type="SUPFAM" id="SSF56112">
    <property type="entry name" value="Protein kinase-like (PK-like)"/>
    <property type="match status" value="1"/>
</dbReference>
<organism evidence="2">
    <name type="scientific">Megaviridae environmental sample</name>
    <dbReference type="NCBI Taxonomy" id="1737588"/>
    <lineage>
        <taxon>Viruses</taxon>
        <taxon>Varidnaviria</taxon>
        <taxon>Bamfordvirae</taxon>
        <taxon>Nucleocytoviricota</taxon>
        <taxon>Megaviricetes</taxon>
        <taxon>Imitervirales</taxon>
        <taxon>Mimiviridae</taxon>
        <taxon>environmental samples</taxon>
    </lineage>
</organism>
<feature type="compositionally biased region" description="Basic residues" evidence="1">
    <location>
        <begin position="402"/>
        <end position="414"/>
    </location>
</feature>
<proteinExistence type="predicted"/>
<evidence type="ECO:0000256" key="1">
    <source>
        <dbReference type="SAM" id="MobiDB-lite"/>
    </source>
</evidence>
<accession>A0A5J6VLD5</accession>
<evidence type="ECO:0008006" key="3">
    <source>
        <dbReference type="Google" id="ProtNLM"/>
    </source>
</evidence>